<proteinExistence type="predicted"/>
<name>A0ABW0EFJ7_9PSEU</name>
<reference evidence="2" key="1">
    <citation type="journal article" date="2019" name="Int. J. Syst. Evol. Microbiol.">
        <title>The Global Catalogue of Microorganisms (GCM) 10K type strain sequencing project: providing services to taxonomists for standard genome sequencing and annotation.</title>
        <authorList>
            <consortium name="The Broad Institute Genomics Platform"/>
            <consortium name="The Broad Institute Genome Sequencing Center for Infectious Disease"/>
            <person name="Wu L."/>
            <person name="Ma J."/>
        </authorList>
    </citation>
    <scope>NUCLEOTIDE SEQUENCE [LARGE SCALE GENOMIC DNA]</scope>
    <source>
        <strain evidence="2">CCUG 59778</strain>
    </source>
</reference>
<gene>
    <name evidence="1" type="ORF">ACFPM7_03800</name>
</gene>
<dbReference type="Gene3D" id="3.40.50.280">
    <property type="entry name" value="Cobalamin-binding domain"/>
    <property type="match status" value="1"/>
</dbReference>
<evidence type="ECO:0000313" key="1">
    <source>
        <dbReference type="EMBL" id="MFC5286163.1"/>
    </source>
</evidence>
<accession>A0ABW0EFJ7</accession>
<dbReference type="RefSeq" id="WP_378243744.1">
    <property type="nucleotide sequence ID" value="NZ_JBHSKF010000001.1"/>
</dbReference>
<dbReference type="Proteomes" id="UP001596157">
    <property type="component" value="Unassembled WGS sequence"/>
</dbReference>
<dbReference type="InterPro" id="IPR036724">
    <property type="entry name" value="Cobalamin-bd_sf"/>
</dbReference>
<keyword evidence="2" id="KW-1185">Reference proteome</keyword>
<sequence>MIRLLVACDRPGLARELRDHGAEVVYTGPDEPARVAAAAVQEDVDAVVCDDPPAVAGHLAGLGADDVEALAAEGAAGWLATRGERTHHPG</sequence>
<organism evidence="1 2">
    <name type="scientific">Actinokineospora guangxiensis</name>
    <dbReference type="NCBI Taxonomy" id="1490288"/>
    <lineage>
        <taxon>Bacteria</taxon>
        <taxon>Bacillati</taxon>
        <taxon>Actinomycetota</taxon>
        <taxon>Actinomycetes</taxon>
        <taxon>Pseudonocardiales</taxon>
        <taxon>Pseudonocardiaceae</taxon>
        <taxon>Actinokineospora</taxon>
    </lineage>
</organism>
<evidence type="ECO:0000313" key="2">
    <source>
        <dbReference type="Proteomes" id="UP001596157"/>
    </source>
</evidence>
<dbReference type="SUPFAM" id="SSF52242">
    <property type="entry name" value="Cobalamin (vitamin B12)-binding domain"/>
    <property type="match status" value="1"/>
</dbReference>
<comment type="caution">
    <text evidence="1">The sequence shown here is derived from an EMBL/GenBank/DDBJ whole genome shotgun (WGS) entry which is preliminary data.</text>
</comment>
<protein>
    <submittedName>
        <fullName evidence="1">Uncharacterized protein</fullName>
    </submittedName>
</protein>
<dbReference type="EMBL" id="JBHSKF010000001">
    <property type="protein sequence ID" value="MFC5286163.1"/>
    <property type="molecule type" value="Genomic_DNA"/>
</dbReference>